<dbReference type="PANTHER" id="PTHR43179">
    <property type="entry name" value="RHAMNOSYLTRANSFERASE WBBL"/>
    <property type="match status" value="1"/>
</dbReference>
<dbReference type="AlphaFoldDB" id="A0A521AYJ3"/>
<dbReference type="PANTHER" id="PTHR43179:SF12">
    <property type="entry name" value="GALACTOFURANOSYLTRANSFERASE GLFT2"/>
    <property type="match status" value="1"/>
</dbReference>
<proteinExistence type="inferred from homology"/>
<dbReference type="GO" id="GO:0016757">
    <property type="term" value="F:glycosyltransferase activity"/>
    <property type="evidence" value="ECO:0007669"/>
    <property type="project" value="UniProtKB-KW"/>
</dbReference>
<evidence type="ECO:0000313" key="7">
    <source>
        <dbReference type="EMBL" id="SMO39913.1"/>
    </source>
</evidence>
<dbReference type="Pfam" id="PF00535">
    <property type="entry name" value="Glycos_transf_2"/>
    <property type="match status" value="1"/>
</dbReference>
<reference evidence="7 8" key="1">
    <citation type="submission" date="2017-05" db="EMBL/GenBank/DDBJ databases">
        <authorList>
            <person name="Varghese N."/>
            <person name="Submissions S."/>
        </authorList>
    </citation>
    <scope>NUCLEOTIDE SEQUENCE [LARGE SCALE GENOMIC DNA]</scope>
    <source>
        <strain evidence="7 8">DSM 21194</strain>
    </source>
</reference>
<dbReference type="Proteomes" id="UP000317593">
    <property type="component" value="Unassembled WGS sequence"/>
</dbReference>
<feature type="domain" description="Glycosyltransferase 2-like" evidence="5">
    <location>
        <begin position="23"/>
        <end position="143"/>
    </location>
</feature>
<evidence type="ECO:0000256" key="4">
    <source>
        <dbReference type="SAM" id="Phobius"/>
    </source>
</evidence>
<feature type="transmembrane region" description="Helical" evidence="4">
    <location>
        <begin position="12"/>
        <end position="32"/>
    </location>
</feature>
<keyword evidence="4" id="KW-0472">Membrane</keyword>
<evidence type="ECO:0000259" key="5">
    <source>
        <dbReference type="Pfam" id="PF00535"/>
    </source>
</evidence>
<keyword evidence="4" id="KW-0812">Transmembrane</keyword>
<accession>A0A521AYJ3</accession>
<keyword evidence="2" id="KW-0328">Glycosyltransferase</keyword>
<evidence type="ECO:0000313" key="8">
    <source>
        <dbReference type="Proteomes" id="UP000317593"/>
    </source>
</evidence>
<keyword evidence="4" id="KW-1133">Transmembrane helix</keyword>
<dbReference type="InterPro" id="IPR001173">
    <property type="entry name" value="Glyco_trans_2-like"/>
</dbReference>
<keyword evidence="3" id="KW-0808">Transferase</keyword>
<dbReference type="CDD" id="cd04186">
    <property type="entry name" value="GT_2_like_c"/>
    <property type="match status" value="1"/>
</dbReference>
<feature type="domain" description="Glycosyltransferase 2-like" evidence="6">
    <location>
        <begin position="168"/>
        <end position="237"/>
    </location>
</feature>
<name>A0A521AYJ3_9BACT</name>
<organism evidence="7 8">
    <name type="scientific">Fodinibius sediminis</name>
    <dbReference type="NCBI Taxonomy" id="1214077"/>
    <lineage>
        <taxon>Bacteria</taxon>
        <taxon>Pseudomonadati</taxon>
        <taxon>Balneolota</taxon>
        <taxon>Balneolia</taxon>
        <taxon>Balneolales</taxon>
        <taxon>Balneolaceae</taxon>
        <taxon>Fodinibius</taxon>
    </lineage>
</organism>
<dbReference type="Gene3D" id="3.90.550.10">
    <property type="entry name" value="Spore Coat Polysaccharide Biosynthesis Protein SpsA, Chain A"/>
    <property type="match status" value="1"/>
</dbReference>
<evidence type="ECO:0000256" key="1">
    <source>
        <dbReference type="ARBA" id="ARBA00006739"/>
    </source>
</evidence>
<sequence length="362" mass="41386">MADGITFLLIEIFYFILNMPFFSIIIVSWNALSHLKKYLPSVMATEYSNFEVILADNASNDGSKAWVADKYPGVRIVEHDDNYGYCGGNNRAVPHASGEILLFLNNDVRVDPEWLQALAKCFSNSKTAAVQPKFRADENPEYFEYAGAAGGFLDRYGYPFCRGRIFDTVEKDHGQYDDSQPILWASGAALAVRKKLFEDLGGFDEDFEFHMEEIDLCWRLWNAGYEVRYCPESLIYHLGGGSLPMGSPRKVYYNYRNNLMMLWKNCSSQSLTRRFWVRYGLDIIAGMRSLVGGHWAECRAIGRAHYHFWQSFPDTHQKRALLQQQRAVEEDPPTLLPVNIVLEYFGKGKQTYEAIFSSGPGQ</sequence>
<dbReference type="EMBL" id="FXTH01000002">
    <property type="protein sequence ID" value="SMO39913.1"/>
    <property type="molecule type" value="Genomic_DNA"/>
</dbReference>
<evidence type="ECO:0000256" key="2">
    <source>
        <dbReference type="ARBA" id="ARBA00022676"/>
    </source>
</evidence>
<keyword evidence="8" id="KW-1185">Reference proteome</keyword>
<evidence type="ECO:0000256" key="3">
    <source>
        <dbReference type="ARBA" id="ARBA00022679"/>
    </source>
</evidence>
<comment type="similarity">
    <text evidence="1">Belongs to the glycosyltransferase 2 family.</text>
</comment>
<evidence type="ECO:0000259" key="6">
    <source>
        <dbReference type="Pfam" id="PF13632"/>
    </source>
</evidence>
<gene>
    <name evidence="7" type="ORF">SAMN06265218_1027</name>
</gene>
<dbReference type="InterPro" id="IPR029044">
    <property type="entry name" value="Nucleotide-diphossugar_trans"/>
</dbReference>
<dbReference type="SUPFAM" id="SSF53448">
    <property type="entry name" value="Nucleotide-diphospho-sugar transferases"/>
    <property type="match status" value="1"/>
</dbReference>
<protein>
    <recommendedName>
        <fullName evidence="5 6">Glycosyltransferase 2-like domain-containing protein</fullName>
    </recommendedName>
</protein>
<dbReference type="Pfam" id="PF13632">
    <property type="entry name" value="Glyco_trans_2_3"/>
    <property type="match status" value="1"/>
</dbReference>